<name>A0A2W5MEC1_ANCNO</name>
<keyword evidence="1" id="KW-0472">Membrane</keyword>
<feature type="transmembrane region" description="Helical" evidence="1">
    <location>
        <begin position="194"/>
        <end position="220"/>
    </location>
</feature>
<feature type="transmembrane region" description="Helical" evidence="1">
    <location>
        <begin position="241"/>
        <end position="257"/>
    </location>
</feature>
<dbReference type="Proteomes" id="UP000249577">
    <property type="component" value="Unassembled WGS sequence"/>
</dbReference>
<dbReference type="Pfam" id="PF09955">
    <property type="entry name" value="DUF2189"/>
    <property type="match status" value="1"/>
</dbReference>
<keyword evidence="1" id="KW-1133">Transmembrane helix</keyword>
<evidence type="ECO:0000313" key="3">
    <source>
        <dbReference type="Proteomes" id="UP000249577"/>
    </source>
</evidence>
<dbReference type="EMBL" id="QFPN01000004">
    <property type="protein sequence ID" value="PZQ15793.1"/>
    <property type="molecule type" value="Genomic_DNA"/>
</dbReference>
<feature type="transmembrane region" description="Helical" evidence="1">
    <location>
        <begin position="135"/>
        <end position="164"/>
    </location>
</feature>
<feature type="transmembrane region" description="Helical" evidence="1">
    <location>
        <begin position="94"/>
        <end position="114"/>
    </location>
</feature>
<sequence>MTIRNPVEWSADGVAAAVDSVRETAHAMRRPMGAYDERPIALRRIGFSDLGDALREGLDDFAHLRSDVFAIALIYPLAGLVIATIAFNASLLHLLFPMVAGFALLGPFAAIGLYEASRRREAGLRARWSNMIDAFVSPAAAAIWTLGLILTALYLAWLLCAWALHAAIMGPDLPTSSTAFANEILTTPRGWTMILVGCGVGAGFAVAALSISVISFPLLLDRKVTVGRAIETSVRAVRENPAVMLGWGAIVAGSLALGAAPALLGLIVVMPVLGHATWRLYRKIVV</sequence>
<proteinExistence type="predicted"/>
<gene>
    <name evidence="2" type="ORF">DI565_08100</name>
</gene>
<dbReference type="InterPro" id="IPR018692">
    <property type="entry name" value="DUF2189"/>
</dbReference>
<protein>
    <recommendedName>
        <fullName evidence="4">DUF2189 domain-containing protein</fullName>
    </recommendedName>
</protein>
<organism evidence="2 3">
    <name type="scientific">Ancylobacter novellus</name>
    <name type="common">Thiobacillus novellus</name>
    <dbReference type="NCBI Taxonomy" id="921"/>
    <lineage>
        <taxon>Bacteria</taxon>
        <taxon>Pseudomonadati</taxon>
        <taxon>Pseudomonadota</taxon>
        <taxon>Alphaproteobacteria</taxon>
        <taxon>Hyphomicrobiales</taxon>
        <taxon>Xanthobacteraceae</taxon>
        <taxon>Ancylobacter</taxon>
    </lineage>
</organism>
<dbReference type="AlphaFoldDB" id="A0A2W5MEC1"/>
<evidence type="ECO:0008006" key="4">
    <source>
        <dbReference type="Google" id="ProtNLM"/>
    </source>
</evidence>
<accession>A0A2W5MEC1</accession>
<feature type="transmembrane region" description="Helical" evidence="1">
    <location>
        <begin position="68"/>
        <end position="88"/>
    </location>
</feature>
<keyword evidence="1" id="KW-0812">Transmembrane</keyword>
<reference evidence="2 3" key="1">
    <citation type="submission" date="2017-08" db="EMBL/GenBank/DDBJ databases">
        <title>Infants hospitalized years apart are colonized by the same room-sourced microbial strains.</title>
        <authorList>
            <person name="Brooks B."/>
            <person name="Olm M.R."/>
            <person name="Firek B.A."/>
            <person name="Baker R."/>
            <person name="Thomas B.C."/>
            <person name="Morowitz M.J."/>
            <person name="Banfield J.F."/>
        </authorList>
    </citation>
    <scope>NUCLEOTIDE SEQUENCE [LARGE SCALE GENOMIC DNA]</scope>
    <source>
        <strain evidence="2">S2_005_003_R2_43</strain>
    </source>
</reference>
<evidence type="ECO:0000256" key="1">
    <source>
        <dbReference type="SAM" id="Phobius"/>
    </source>
</evidence>
<evidence type="ECO:0000313" key="2">
    <source>
        <dbReference type="EMBL" id="PZQ15793.1"/>
    </source>
</evidence>
<comment type="caution">
    <text evidence="2">The sequence shown here is derived from an EMBL/GenBank/DDBJ whole genome shotgun (WGS) entry which is preliminary data.</text>
</comment>